<feature type="domain" description="C2H2-type" evidence="3">
    <location>
        <begin position="152"/>
        <end position="178"/>
    </location>
</feature>
<reference evidence="4" key="1">
    <citation type="submission" date="2020-12" db="EMBL/GenBank/DDBJ databases">
        <title>Metabolic potential, ecology and presence of endohyphal bacteria is reflected in genomic diversity of Mucoromycotina.</title>
        <authorList>
            <person name="Muszewska A."/>
            <person name="Okrasinska A."/>
            <person name="Steczkiewicz K."/>
            <person name="Drgas O."/>
            <person name="Orlowska M."/>
            <person name="Perlinska-Lenart U."/>
            <person name="Aleksandrzak-Piekarczyk T."/>
            <person name="Szatraj K."/>
            <person name="Zielenkiewicz U."/>
            <person name="Pilsyk S."/>
            <person name="Malc E."/>
            <person name="Mieczkowski P."/>
            <person name="Kruszewska J.S."/>
            <person name="Biernat P."/>
            <person name="Pawlowska J."/>
        </authorList>
    </citation>
    <scope>NUCLEOTIDE SEQUENCE</scope>
    <source>
        <strain evidence="4">WA0000051536</strain>
    </source>
</reference>
<keyword evidence="1" id="KW-0479">Metal-binding</keyword>
<feature type="domain" description="C2H2-type" evidence="3">
    <location>
        <begin position="123"/>
        <end position="151"/>
    </location>
</feature>
<evidence type="ECO:0000313" key="5">
    <source>
        <dbReference type="Proteomes" id="UP000612746"/>
    </source>
</evidence>
<dbReference type="Gene3D" id="3.30.160.60">
    <property type="entry name" value="Classic Zinc Finger"/>
    <property type="match status" value="2"/>
</dbReference>
<protein>
    <recommendedName>
        <fullName evidence="3">C2H2-type domain-containing protein</fullName>
    </recommendedName>
</protein>
<dbReference type="PANTHER" id="PTHR46179:SF26">
    <property type="entry name" value="ZINC FINGER PROTEIN 423 HOMOLOG"/>
    <property type="match status" value="1"/>
</dbReference>
<dbReference type="GO" id="GO:0005634">
    <property type="term" value="C:nucleus"/>
    <property type="evidence" value="ECO:0007669"/>
    <property type="project" value="TreeGrafter"/>
</dbReference>
<dbReference type="InterPro" id="IPR013087">
    <property type="entry name" value="Znf_C2H2_type"/>
</dbReference>
<feature type="region of interest" description="Disordered" evidence="2">
    <location>
        <begin position="190"/>
        <end position="240"/>
    </location>
</feature>
<dbReference type="GO" id="GO:0006357">
    <property type="term" value="P:regulation of transcription by RNA polymerase II"/>
    <property type="evidence" value="ECO:0007669"/>
    <property type="project" value="TreeGrafter"/>
</dbReference>
<keyword evidence="5" id="KW-1185">Reference proteome</keyword>
<evidence type="ECO:0000259" key="3">
    <source>
        <dbReference type="PROSITE" id="PS50157"/>
    </source>
</evidence>
<dbReference type="PROSITE" id="PS00028">
    <property type="entry name" value="ZINC_FINGER_C2H2_1"/>
    <property type="match status" value="2"/>
</dbReference>
<dbReference type="PANTHER" id="PTHR46179">
    <property type="entry name" value="ZINC FINGER PROTEIN"/>
    <property type="match status" value="1"/>
</dbReference>
<gene>
    <name evidence="4" type="ORF">INT44_003080</name>
</gene>
<dbReference type="GO" id="GO:0003712">
    <property type="term" value="F:transcription coregulator activity"/>
    <property type="evidence" value="ECO:0007669"/>
    <property type="project" value="TreeGrafter"/>
</dbReference>
<dbReference type="SMART" id="SM00355">
    <property type="entry name" value="ZnF_C2H2"/>
    <property type="match status" value="4"/>
</dbReference>
<sequence length="323" mass="36142">MTDAISKRSISSVDSNPHHHHHPKPYHNNNYGPGDPKRVKLADSTPSDRYISSYPPLNSIPKTASNPLQNFRIDDSIPQIKNPAVLEARAQLFEEPTASFNSTEAKSPSTMSLALIDATYPPLLCPSCKHLASSRTEADYHYRSTHHGERDFVCMHPYCQRTYRSKGGLKYHLEQMHTISHIPENSIGANSASLPPIVHRPPSIPSPRAKHSTPHTMKPPRPTSHDSKSKRERKRPKPALLPASEQLLNSAYDPLVCPVCRATFKRKTNVINHLVDSHHGEEPYHCIITGCTHPKSYATREGLVYHIANHHDREASGNDSSSR</sequence>
<dbReference type="OrthoDB" id="6365676at2759"/>
<proteinExistence type="predicted"/>
<evidence type="ECO:0000313" key="4">
    <source>
        <dbReference type="EMBL" id="KAG2186853.1"/>
    </source>
</evidence>
<comment type="caution">
    <text evidence="4">The sequence shown here is derived from an EMBL/GenBank/DDBJ whole genome shotgun (WGS) entry which is preliminary data.</text>
</comment>
<name>A0A8H7Q7W6_9FUNG</name>
<dbReference type="AlphaFoldDB" id="A0A8H7Q7W6"/>
<dbReference type="PROSITE" id="PS50157">
    <property type="entry name" value="ZINC_FINGER_C2H2_2"/>
    <property type="match status" value="3"/>
</dbReference>
<keyword evidence="1" id="KW-0862">Zinc</keyword>
<evidence type="ECO:0000256" key="2">
    <source>
        <dbReference type="SAM" id="MobiDB-lite"/>
    </source>
</evidence>
<feature type="region of interest" description="Disordered" evidence="2">
    <location>
        <begin position="1"/>
        <end position="66"/>
    </location>
</feature>
<dbReference type="InterPro" id="IPR036236">
    <property type="entry name" value="Znf_C2H2_sf"/>
</dbReference>
<dbReference type="Proteomes" id="UP000612746">
    <property type="component" value="Unassembled WGS sequence"/>
</dbReference>
<dbReference type="SUPFAM" id="SSF57667">
    <property type="entry name" value="beta-beta-alpha zinc fingers"/>
    <property type="match status" value="2"/>
</dbReference>
<evidence type="ECO:0000256" key="1">
    <source>
        <dbReference type="PROSITE-ProRule" id="PRU00042"/>
    </source>
</evidence>
<organism evidence="4 5">
    <name type="scientific">Umbelopsis vinacea</name>
    <dbReference type="NCBI Taxonomy" id="44442"/>
    <lineage>
        <taxon>Eukaryota</taxon>
        <taxon>Fungi</taxon>
        <taxon>Fungi incertae sedis</taxon>
        <taxon>Mucoromycota</taxon>
        <taxon>Mucoromycotina</taxon>
        <taxon>Umbelopsidomycetes</taxon>
        <taxon>Umbelopsidales</taxon>
        <taxon>Umbelopsidaceae</taxon>
        <taxon>Umbelopsis</taxon>
    </lineage>
</organism>
<accession>A0A8H7Q7W6</accession>
<feature type="domain" description="C2H2-type" evidence="3">
    <location>
        <begin position="255"/>
        <end position="283"/>
    </location>
</feature>
<keyword evidence="1" id="KW-0863">Zinc-finger</keyword>
<dbReference type="EMBL" id="JAEPRA010000004">
    <property type="protein sequence ID" value="KAG2186853.1"/>
    <property type="molecule type" value="Genomic_DNA"/>
</dbReference>
<dbReference type="GO" id="GO:0008270">
    <property type="term" value="F:zinc ion binding"/>
    <property type="evidence" value="ECO:0007669"/>
    <property type="project" value="UniProtKB-KW"/>
</dbReference>
<dbReference type="InterPro" id="IPR051061">
    <property type="entry name" value="Zinc_finger_trans_reg"/>
</dbReference>